<dbReference type="EMBL" id="CH902618">
    <property type="protein sequence ID" value="KPU78250.1"/>
    <property type="molecule type" value="Genomic_DNA"/>
</dbReference>
<dbReference type="GO" id="GO:0003779">
    <property type="term" value="F:actin binding"/>
    <property type="evidence" value="ECO:0007669"/>
    <property type="project" value="InterPro"/>
</dbReference>
<dbReference type="InterPro" id="IPR026111">
    <property type="entry name" value="Abra"/>
</dbReference>
<dbReference type="eggNOG" id="KOG3376">
    <property type="taxonomic scope" value="Eukaryota"/>
</dbReference>
<dbReference type="FunCoup" id="B3M7G0">
    <property type="interactions" value="1"/>
</dbReference>
<name>B3M7G0_DROAN</name>
<dbReference type="PANTHER" id="PTHR22739">
    <property type="entry name" value="STRIATED MUSCLE ACTIVATOR OF RHO-DEPENDENT SIGNALING-RELATED"/>
    <property type="match status" value="1"/>
</dbReference>
<sequence>MAEKHPASGPEGSSVSSRITLFNQHAEQHQNWMMINPFAHYNVSEMPKRSFGQEEYGRAPAGSRSEQRALAANVRALQEILQLCEQIEKSGQEDTERHGGKTVAFGALFDIYNDISDKLLATLLGARKYGFVDFSGETLFQGRDETVPVRLVRPFQELKMEILAKVEDIRCIYVEKTNVEPTTLRQE</sequence>
<dbReference type="OrthoDB" id="9871914at2759"/>
<dbReference type="PANTHER" id="PTHR22739:SF7">
    <property type="entry name" value="EG:152A3.3 PROTEIN-RELATED"/>
    <property type="match status" value="1"/>
</dbReference>
<feature type="domain" description="Costars" evidence="1">
    <location>
        <begin position="74"/>
        <end position="152"/>
    </location>
</feature>
<dbReference type="Pfam" id="PF14705">
    <property type="entry name" value="Costars"/>
    <property type="match status" value="1"/>
</dbReference>
<dbReference type="HOGENOM" id="CLU_062244_1_0_1"/>
<dbReference type="GO" id="GO:0030017">
    <property type="term" value="C:sarcomere"/>
    <property type="evidence" value="ECO:0007669"/>
    <property type="project" value="TreeGrafter"/>
</dbReference>
<dbReference type="OMA" id="QNWMMIN"/>
<evidence type="ECO:0000313" key="4">
    <source>
        <dbReference type="Proteomes" id="UP000007801"/>
    </source>
</evidence>
<organism evidence="2 4">
    <name type="scientific">Drosophila ananassae</name>
    <name type="common">Fruit fly</name>
    <dbReference type="NCBI Taxonomy" id="7217"/>
    <lineage>
        <taxon>Eukaryota</taxon>
        <taxon>Metazoa</taxon>
        <taxon>Ecdysozoa</taxon>
        <taxon>Arthropoda</taxon>
        <taxon>Hexapoda</taxon>
        <taxon>Insecta</taxon>
        <taxon>Pterygota</taxon>
        <taxon>Neoptera</taxon>
        <taxon>Endopterygota</taxon>
        <taxon>Diptera</taxon>
        <taxon>Brachycera</taxon>
        <taxon>Muscomorpha</taxon>
        <taxon>Ephydroidea</taxon>
        <taxon>Drosophilidae</taxon>
        <taxon>Drosophila</taxon>
        <taxon>Sophophora</taxon>
    </lineage>
</organism>
<gene>
    <name evidence="2" type="primary">Dana\GF24258</name>
    <name evidence="2" type="synonym">dana_GLEANR_8995</name>
    <name evidence="2" type="ORF">GF24258</name>
</gene>
<dbReference type="GeneID" id="6506891"/>
<evidence type="ECO:0000313" key="2">
    <source>
        <dbReference type="EMBL" id="EDV39858.1"/>
    </source>
</evidence>
<protein>
    <submittedName>
        <fullName evidence="2">Uncharacterized protein, isoform A</fullName>
    </submittedName>
    <submittedName>
        <fullName evidence="3">Uncharacterized protein, isoform B</fullName>
    </submittedName>
</protein>
<reference evidence="2" key="2">
    <citation type="journal article" date="2008" name="Bioinformatics">
        <title>Assembly reconciliation.</title>
        <authorList>
            <person name="Zimin A.V."/>
            <person name="Smith D.R."/>
            <person name="Sutton G."/>
            <person name="Yorke J.A."/>
        </authorList>
    </citation>
    <scope>NUCLEOTIDE SEQUENCE</scope>
    <source>
        <strain evidence="2">TSC#14024-0371.13</strain>
    </source>
</reference>
<dbReference type="Proteomes" id="UP000007801">
    <property type="component" value="Unassembled WGS sequence"/>
</dbReference>
<reference evidence="2" key="3">
    <citation type="submission" date="2015-10" db="EMBL/GenBank/DDBJ databases">
        <authorList>
            <consortium name="FlyBase"/>
        </authorList>
    </citation>
    <scope>NUCLEOTIDE SEQUENCE</scope>
    <source>
        <strain evidence="2">TSC#14024-0371.13</strain>
    </source>
</reference>
<reference evidence="2 4" key="1">
    <citation type="journal article" date="2007" name="Nature">
        <title>Evolution of genes and genomes on the Drosophila phylogeny.</title>
        <authorList>
            <consortium name="Drosophila 12 Genomes Consortium"/>
            <person name="Clark A.G."/>
            <person name="Eisen M.B."/>
            <person name="Smith D.R."/>
            <person name="Bergman C.M."/>
            <person name="Oliver B."/>
            <person name="Markow T.A."/>
            <person name="Kaufman T.C."/>
            <person name="Kellis M."/>
            <person name="Gelbart W."/>
            <person name="Iyer V.N."/>
            <person name="Pollard D.A."/>
            <person name="Sackton T.B."/>
            <person name="Larracuente A.M."/>
            <person name="Singh N.D."/>
            <person name="Abad J.P."/>
            <person name="Abt D.N."/>
            <person name="Adryan B."/>
            <person name="Aguade M."/>
            <person name="Akashi H."/>
            <person name="Anderson W.W."/>
            <person name="Aquadro C.F."/>
            <person name="Ardell D.H."/>
            <person name="Arguello R."/>
            <person name="Artieri C.G."/>
            <person name="Barbash D.A."/>
            <person name="Barker D."/>
            <person name="Barsanti P."/>
            <person name="Batterham P."/>
            <person name="Batzoglou S."/>
            <person name="Begun D."/>
            <person name="Bhutkar A."/>
            <person name="Blanco E."/>
            <person name="Bosak S.A."/>
            <person name="Bradley R.K."/>
            <person name="Brand A.D."/>
            <person name="Brent M.R."/>
            <person name="Brooks A.N."/>
            <person name="Brown R.H."/>
            <person name="Butlin R.K."/>
            <person name="Caggese C."/>
            <person name="Calvi B.R."/>
            <person name="Bernardo de Carvalho A."/>
            <person name="Caspi A."/>
            <person name="Castrezana S."/>
            <person name="Celniker S.E."/>
            <person name="Chang J.L."/>
            <person name="Chapple C."/>
            <person name="Chatterji S."/>
            <person name="Chinwalla A."/>
            <person name="Civetta A."/>
            <person name="Clifton S.W."/>
            <person name="Comeron J.M."/>
            <person name="Costello J.C."/>
            <person name="Coyne J.A."/>
            <person name="Daub J."/>
            <person name="David R.G."/>
            <person name="Delcher A.L."/>
            <person name="Delehaunty K."/>
            <person name="Do C.B."/>
            <person name="Ebling H."/>
            <person name="Edwards K."/>
            <person name="Eickbush T."/>
            <person name="Evans J.D."/>
            <person name="Filipski A."/>
            <person name="Findeiss S."/>
            <person name="Freyhult E."/>
            <person name="Fulton L."/>
            <person name="Fulton R."/>
            <person name="Garcia A.C."/>
            <person name="Gardiner A."/>
            <person name="Garfield D.A."/>
            <person name="Garvin B.E."/>
            <person name="Gibson G."/>
            <person name="Gilbert D."/>
            <person name="Gnerre S."/>
            <person name="Godfrey J."/>
            <person name="Good R."/>
            <person name="Gotea V."/>
            <person name="Gravely B."/>
            <person name="Greenberg A.J."/>
            <person name="Griffiths-Jones S."/>
            <person name="Gross S."/>
            <person name="Guigo R."/>
            <person name="Gustafson E.A."/>
            <person name="Haerty W."/>
            <person name="Hahn M.W."/>
            <person name="Halligan D.L."/>
            <person name="Halpern A.L."/>
            <person name="Halter G.M."/>
            <person name="Han M.V."/>
            <person name="Heger A."/>
            <person name="Hillier L."/>
            <person name="Hinrichs A.S."/>
            <person name="Holmes I."/>
            <person name="Hoskins R.A."/>
            <person name="Hubisz M.J."/>
            <person name="Hultmark D."/>
            <person name="Huntley M.A."/>
            <person name="Jaffe D.B."/>
            <person name="Jagadeeshan S."/>
            <person name="Jeck W.R."/>
            <person name="Johnson J."/>
            <person name="Jones C.D."/>
            <person name="Jordan W.C."/>
            <person name="Karpen G.H."/>
            <person name="Kataoka E."/>
            <person name="Keightley P.D."/>
            <person name="Kheradpour P."/>
            <person name="Kirkness E.F."/>
            <person name="Koerich L.B."/>
            <person name="Kristiansen K."/>
            <person name="Kudrna D."/>
            <person name="Kulathinal R.J."/>
            <person name="Kumar S."/>
            <person name="Kwok R."/>
            <person name="Lander E."/>
            <person name="Langley C.H."/>
            <person name="Lapoint R."/>
            <person name="Lazzaro B.P."/>
            <person name="Lee S.J."/>
            <person name="Levesque L."/>
            <person name="Li R."/>
            <person name="Lin C.F."/>
            <person name="Lin M.F."/>
            <person name="Lindblad-Toh K."/>
            <person name="Llopart A."/>
            <person name="Long M."/>
            <person name="Low L."/>
            <person name="Lozovsky E."/>
            <person name="Lu J."/>
            <person name="Luo M."/>
            <person name="Machado C.A."/>
            <person name="Makalowski W."/>
            <person name="Marzo M."/>
            <person name="Matsuda M."/>
            <person name="Matzkin L."/>
            <person name="McAllister B."/>
            <person name="McBride C.S."/>
            <person name="McKernan B."/>
            <person name="McKernan K."/>
            <person name="Mendez-Lago M."/>
            <person name="Minx P."/>
            <person name="Mollenhauer M.U."/>
            <person name="Montooth K."/>
            <person name="Mount S.M."/>
            <person name="Mu X."/>
            <person name="Myers E."/>
            <person name="Negre B."/>
            <person name="Newfeld S."/>
            <person name="Nielsen R."/>
            <person name="Noor M.A."/>
            <person name="O'Grady P."/>
            <person name="Pachter L."/>
            <person name="Papaceit M."/>
            <person name="Parisi M.J."/>
            <person name="Parisi M."/>
            <person name="Parts L."/>
            <person name="Pedersen J.S."/>
            <person name="Pesole G."/>
            <person name="Phillippy A.M."/>
            <person name="Ponting C.P."/>
            <person name="Pop M."/>
            <person name="Porcelli D."/>
            <person name="Powell J.R."/>
            <person name="Prohaska S."/>
            <person name="Pruitt K."/>
            <person name="Puig M."/>
            <person name="Quesneville H."/>
            <person name="Ram K.R."/>
            <person name="Rand D."/>
            <person name="Rasmussen M.D."/>
            <person name="Reed L.K."/>
            <person name="Reenan R."/>
            <person name="Reily A."/>
            <person name="Remington K.A."/>
            <person name="Rieger T.T."/>
            <person name="Ritchie M.G."/>
            <person name="Robin C."/>
            <person name="Rogers Y.H."/>
            <person name="Rohde C."/>
            <person name="Rozas J."/>
            <person name="Rubenfield M.J."/>
            <person name="Ruiz A."/>
            <person name="Russo S."/>
            <person name="Salzberg S.L."/>
            <person name="Sanchez-Gracia A."/>
            <person name="Saranga D.J."/>
            <person name="Sato H."/>
            <person name="Schaeffer S.W."/>
            <person name="Schatz M.C."/>
            <person name="Schlenke T."/>
            <person name="Schwartz R."/>
            <person name="Segarra C."/>
            <person name="Singh R.S."/>
            <person name="Sirot L."/>
            <person name="Sirota M."/>
            <person name="Sisneros N.B."/>
            <person name="Smith C.D."/>
            <person name="Smith T.F."/>
            <person name="Spieth J."/>
            <person name="Stage D.E."/>
            <person name="Stark A."/>
            <person name="Stephan W."/>
            <person name="Strausberg R.L."/>
            <person name="Strempel S."/>
            <person name="Sturgill D."/>
            <person name="Sutton G."/>
            <person name="Sutton G.G."/>
            <person name="Tao W."/>
            <person name="Teichmann S."/>
            <person name="Tobari Y.N."/>
            <person name="Tomimura Y."/>
            <person name="Tsolas J.M."/>
            <person name="Valente V.L."/>
            <person name="Venter E."/>
            <person name="Venter J.C."/>
            <person name="Vicario S."/>
            <person name="Vieira F.G."/>
            <person name="Vilella A.J."/>
            <person name="Villasante A."/>
            <person name="Walenz B."/>
            <person name="Wang J."/>
            <person name="Wasserman M."/>
            <person name="Watts T."/>
            <person name="Wilson D."/>
            <person name="Wilson R.K."/>
            <person name="Wing R.A."/>
            <person name="Wolfner M.F."/>
            <person name="Wong A."/>
            <person name="Wong G.K."/>
            <person name="Wu C.I."/>
            <person name="Wu G."/>
            <person name="Yamamoto D."/>
            <person name="Yang H.P."/>
            <person name="Yang S.P."/>
            <person name="Yorke J.A."/>
            <person name="Yoshida K."/>
            <person name="Zdobnov E."/>
            <person name="Zhang P."/>
            <person name="Zhang Y."/>
            <person name="Zimin A.V."/>
            <person name="Baldwin J."/>
            <person name="Abdouelleil A."/>
            <person name="Abdulkadir J."/>
            <person name="Abebe A."/>
            <person name="Abera B."/>
            <person name="Abreu J."/>
            <person name="Acer S.C."/>
            <person name="Aftuck L."/>
            <person name="Alexander A."/>
            <person name="An P."/>
            <person name="Anderson E."/>
            <person name="Anderson S."/>
            <person name="Arachi H."/>
            <person name="Azer M."/>
            <person name="Bachantsang P."/>
            <person name="Barry A."/>
            <person name="Bayul T."/>
            <person name="Berlin A."/>
            <person name="Bessette D."/>
            <person name="Bloom T."/>
            <person name="Blye J."/>
            <person name="Boguslavskiy L."/>
            <person name="Bonnet C."/>
            <person name="Boukhgalter B."/>
            <person name="Bourzgui I."/>
            <person name="Brown A."/>
            <person name="Cahill P."/>
            <person name="Channer S."/>
            <person name="Cheshatsang Y."/>
            <person name="Chuda L."/>
            <person name="Citroen M."/>
            <person name="Collymore A."/>
            <person name="Cooke P."/>
            <person name="Costello M."/>
            <person name="D'Aco K."/>
            <person name="Daza R."/>
            <person name="De Haan G."/>
            <person name="DeGray S."/>
            <person name="DeMaso C."/>
            <person name="Dhargay N."/>
            <person name="Dooley K."/>
            <person name="Dooley E."/>
            <person name="Doricent M."/>
            <person name="Dorje P."/>
            <person name="Dorjee K."/>
            <person name="Dupes A."/>
            <person name="Elong R."/>
            <person name="Falk J."/>
            <person name="Farina A."/>
            <person name="Faro S."/>
            <person name="Ferguson D."/>
            <person name="Fisher S."/>
            <person name="Foley C.D."/>
            <person name="Franke A."/>
            <person name="Friedrich D."/>
            <person name="Gadbois L."/>
            <person name="Gearin G."/>
            <person name="Gearin C.R."/>
            <person name="Giannoukos G."/>
            <person name="Goode T."/>
            <person name="Graham J."/>
            <person name="Grandbois E."/>
            <person name="Grewal S."/>
            <person name="Gyaltsen K."/>
            <person name="Hafez N."/>
            <person name="Hagos B."/>
            <person name="Hall J."/>
            <person name="Henson C."/>
            <person name="Hollinger A."/>
            <person name="Honan T."/>
            <person name="Huard M.D."/>
            <person name="Hughes L."/>
            <person name="Hurhula B."/>
            <person name="Husby M.E."/>
            <person name="Kamat A."/>
            <person name="Kanga B."/>
            <person name="Kashin S."/>
            <person name="Khazanovich D."/>
            <person name="Kisner P."/>
            <person name="Lance K."/>
            <person name="Lara M."/>
            <person name="Lee W."/>
            <person name="Lennon N."/>
            <person name="Letendre F."/>
            <person name="LeVine R."/>
            <person name="Lipovsky A."/>
            <person name="Liu X."/>
            <person name="Liu J."/>
            <person name="Liu S."/>
            <person name="Lokyitsang T."/>
            <person name="Lokyitsang Y."/>
            <person name="Lubonja R."/>
            <person name="Lui A."/>
            <person name="MacDonald P."/>
            <person name="Magnisalis V."/>
            <person name="Maru K."/>
            <person name="Matthews C."/>
            <person name="McCusker W."/>
            <person name="McDonough S."/>
            <person name="Mehta T."/>
            <person name="Meldrim J."/>
            <person name="Meneus L."/>
            <person name="Mihai O."/>
            <person name="Mihalev A."/>
            <person name="Mihova T."/>
            <person name="Mittelman R."/>
            <person name="Mlenga V."/>
            <person name="Montmayeur A."/>
            <person name="Mulrain L."/>
            <person name="Navidi A."/>
            <person name="Naylor J."/>
            <person name="Negash T."/>
            <person name="Nguyen T."/>
            <person name="Nguyen N."/>
            <person name="Nicol R."/>
            <person name="Norbu C."/>
            <person name="Norbu N."/>
            <person name="Novod N."/>
            <person name="O'Neill B."/>
            <person name="Osman S."/>
            <person name="Markiewicz E."/>
            <person name="Oyono O.L."/>
            <person name="Patti C."/>
            <person name="Phunkhang P."/>
            <person name="Pierre F."/>
            <person name="Priest M."/>
            <person name="Raghuraman S."/>
            <person name="Rege F."/>
            <person name="Reyes R."/>
            <person name="Rise C."/>
            <person name="Rogov P."/>
            <person name="Ross K."/>
            <person name="Ryan E."/>
            <person name="Settipalli S."/>
            <person name="Shea T."/>
            <person name="Sherpa N."/>
            <person name="Shi L."/>
            <person name="Shih D."/>
            <person name="Sparrow T."/>
            <person name="Spaulding J."/>
            <person name="Stalker J."/>
            <person name="Stange-Thomann N."/>
            <person name="Stavropoulos S."/>
            <person name="Stone C."/>
            <person name="Strader C."/>
            <person name="Tesfaye S."/>
            <person name="Thomson T."/>
            <person name="Thoulutsang Y."/>
            <person name="Thoulutsang D."/>
            <person name="Topham K."/>
            <person name="Topping I."/>
            <person name="Tsamla T."/>
            <person name="Vassiliev H."/>
            <person name="Vo A."/>
            <person name="Wangchuk T."/>
            <person name="Wangdi T."/>
            <person name="Weiand M."/>
            <person name="Wilkinson J."/>
            <person name="Wilson A."/>
            <person name="Yadav S."/>
            <person name="Young G."/>
            <person name="Yu Q."/>
            <person name="Zembek L."/>
            <person name="Zhong D."/>
            <person name="Zimmer A."/>
            <person name="Zwirko Z."/>
            <person name="Jaffe D.B."/>
            <person name="Alvarez P."/>
            <person name="Brockman W."/>
            <person name="Butler J."/>
            <person name="Chin C."/>
            <person name="Gnerre S."/>
            <person name="Grabherr M."/>
            <person name="Kleber M."/>
            <person name="Mauceli E."/>
            <person name="MacCallum I."/>
        </authorList>
    </citation>
    <scope>NUCLEOTIDE SEQUENCE [LARGE SCALE GENOMIC DNA]</scope>
    <source>
        <strain evidence="2">TSC#14024-0371.13</strain>
        <strain evidence="4">Tucson 14024-0371.13</strain>
    </source>
</reference>
<evidence type="ECO:0000259" key="1">
    <source>
        <dbReference type="SMART" id="SM01283"/>
    </source>
</evidence>
<proteinExistence type="predicted"/>
<dbReference type="GO" id="GO:0035025">
    <property type="term" value="P:positive regulation of Rho protein signal transduction"/>
    <property type="evidence" value="ECO:0007669"/>
    <property type="project" value="InterPro"/>
</dbReference>
<dbReference type="SMR" id="B3M7G0"/>
<dbReference type="Gene3D" id="1.10.10.1540">
    <property type="entry name" value="Costar domain"/>
    <property type="match status" value="1"/>
</dbReference>
<accession>B3M7G0</accession>
<dbReference type="GO" id="GO:0045944">
    <property type="term" value="P:positive regulation of transcription by RNA polymerase II"/>
    <property type="evidence" value="ECO:0007669"/>
    <property type="project" value="TreeGrafter"/>
</dbReference>
<dbReference type="InterPro" id="IPR027817">
    <property type="entry name" value="Costars_dom"/>
</dbReference>
<dbReference type="SMART" id="SM01283">
    <property type="entry name" value="Costars"/>
    <property type="match status" value="1"/>
</dbReference>
<dbReference type="KEGG" id="dan:6506891"/>
<keyword evidence="4" id="KW-1185">Reference proteome</keyword>
<dbReference type="EMBL" id="CH902618">
    <property type="protein sequence ID" value="EDV39858.1"/>
    <property type="molecule type" value="Genomic_DNA"/>
</dbReference>
<dbReference type="AlphaFoldDB" id="B3M7G0"/>
<dbReference type="InterPro" id="IPR038095">
    <property type="entry name" value="Costars_sf"/>
</dbReference>
<evidence type="ECO:0000313" key="3">
    <source>
        <dbReference type="EMBL" id="KPU78250.1"/>
    </source>
</evidence>